<evidence type="ECO:0000313" key="6">
    <source>
        <dbReference type="Proteomes" id="UP000580861"/>
    </source>
</evidence>
<evidence type="ECO:0000259" key="3">
    <source>
        <dbReference type="Pfam" id="PF02771"/>
    </source>
</evidence>
<dbReference type="PIRSF" id="PIRSF016578">
    <property type="entry name" value="HsaA"/>
    <property type="match status" value="1"/>
</dbReference>
<evidence type="ECO:0000313" key="5">
    <source>
        <dbReference type="EMBL" id="MBB5857527.1"/>
    </source>
</evidence>
<accession>A0A841BDW2</accession>
<keyword evidence="6" id="KW-1185">Reference proteome</keyword>
<dbReference type="GO" id="GO:0050660">
    <property type="term" value="F:flavin adenine dinucleotide binding"/>
    <property type="evidence" value="ECO:0007669"/>
    <property type="project" value="InterPro"/>
</dbReference>
<dbReference type="SUPFAM" id="SSF56645">
    <property type="entry name" value="Acyl-CoA dehydrogenase NM domain-like"/>
    <property type="match status" value="1"/>
</dbReference>
<sequence>MTNDQDAAAVLKAVRDIVPRLRENGHKAEDARWIPDENVELLDKAGVFQLATPARFGGLDLPLADQFEILAEIARGCGSTGWVAMAWVSTAWLATQYPDKAQEEIFANPSVRISGGFSPTGTVERTEGGYNLNGTWRFNSGCRGAHWDLLGVTLEEPDGQHRELYVIVPMSELSIADDWHVSAAAATGSSSTTANDVFVPAHRVIDAGDALFGLTGDRSNTGATGRNYGLIGFVMTESVASYVGMARAAYELFVSKVGGKPIAYTPWEDQAEHPLTQLKVSLAANKIAAAEALVARWITLLQQRADAGEQPTVEEKATGRGQCGYAIQLAKEAVEELQSVSSGSAIMRNSPFQRFFRDIEGLALHGMMTPNSNLEVHGRVELGLDPNTYLL</sequence>
<dbReference type="InterPro" id="IPR013786">
    <property type="entry name" value="AcylCoA_DH/ox_N"/>
</dbReference>
<dbReference type="AlphaFoldDB" id="A0A841BDW2"/>
<evidence type="ECO:0000256" key="1">
    <source>
        <dbReference type="ARBA" id="ARBA00023002"/>
    </source>
</evidence>
<name>A0A841BDW2_9PSEU</name>
<dbReference type="Gene3D" id="1.20.140.10">
    <property type="entry name" value="Butyryl-CoA Dehydrogenase, subunit A, domain 3"/>
    <property type="match status" value="1"/>
</dbReference>
<dbReference type="Gene3D" id="2.40.110.10">
    <property type="entry name" value="Butyryl-CoA Dehydrogenase, subunit A, domain 2"/>
    <property type="match status" value="1"/>
</dbReference>
<feature type="domain" description="Acyl-CoA dehydrogenase/oxidase N-terminal" evidence="3">
    <location>
        <begin position="7"/>
        <end position="103"/>
    </location>
</feature>
<dbReference type="PANTHER" id="PTHR48083">
    <property type="entry name" value="MEDIUM-CHAIN SPECIFIC ACYL-COA DEHYDROGENASE, MITOCHONDRIAL-RELATED"/>
    <property type="match status" value="1"/>
</dbReference>
<organism evidence="5 6">
    <name type="scientific">Amycolatopsis umgeniensis</name>
    <dbReference type="NCBI Taxonomy" id="336628"/>
    <lineage>
        <taxon>Bacteria</taxon>
        <taxon>Bacillati</taxon>
        <taxon>Actinomycetota</taxon>
        <taxon>Actinomycetes</taxon>
        <taxon>Pseudonocardiales</taxon>
        <taxon>Pseudonocardiaceae</taxon>
        <taxon>Amycolatopsis</taxon>
    </lineage>
</organism>
<gene>
    <name evidence="5" type="ORF">HDA45_007614</name>
</gene>
<dbReference type="InterPro" id="IPR037069">
    <property type="entry name" value="AcylCoA_DH/ox_N_sf"/>
</dbReference>
<dbReference type="GO" id="GO:0016712">
    <property type="term" value="F:oxidoreductase activity, acting on paired donors, with incorporation or reduction of molecular oxygen, reduced flavin or flavoprotein as one donor, and incorporation of one atom of oxygen"/>
    <property type="evidence" value="ECO:0007669"/>
    <property type="project" value="TreeGrafter"/>
</dbReference>
<dbReference type="SUPFAM" id="SSF47203">
    <property type="entry name" value="Acyl-CoA dehydrogenase C-terminal domain-like"/>
    <property type="match status" value="1"/>
</dbReference>
<protein>
    <submittedName>
        <fullName evidence="5">Alkylation response protein AidB-like acyl-CoA dehydrogenase</fullName>
    </submittedName>
</protein>
<dbReference type="Pfam" id="PF08028">
    <property type="entry name" value="Acyl-CoA_dh_2"/>
    <property type="match status" value="1"/>
</dbReference>
<dbReference type="PANTHER" id="PTHR48083:SF19">
    <property type="entry name" value="FLAVIN-DEPENDENT MONOOXYGENASE, OXYGENASE SUBUNIT HSAA"/>
    <property type="match status" value="1"/>
</dbReference>
<dbReference type="GO" id="GO:0003995">
    <property type="term" value="F:acyl-CoA dehydrogenase activity"/>
    <property type="evidence" value="ECO:0007669"/>
    <property type="project" value="TreeGrafter"/>
</dbReference>
<dbReference type="InterPro" id="IPR013107">
    <property type="entry name" value="Acyl-CoA_DH_C"/>
</dbReference>
<proteinExistence type="inferred from homology"/>
<feature type="domain" description="Acyl-CoA dehydrogenase C-terminal" evidence="4">
    <location>
        <begin position="240"/>
        <end position="369"/>
    </location>
</feature>
<dbReference type="Pfam" id="PF02771">
    <property type="entry name" value="Acyl-CoA_dh_N"/>
    <property type="match status" value="1"/>
</dbReference>
<dbReference type="InterPro" id="IPR036250">
    <property type="entry name" value="AcylCo_DH-like_C"/>
</dbReference>
<dbReference type="EMBL" id="JACHMX010000001">
    <property type="protein sequence ID" value="MBB5857527.1"/>
    <property type="molecule type" value="Genomic_DNA"/>
</dbReference>
<comment type="caution">
    <text evidence="5">The sequence shown here is derived from an EMBL/GenBank/DDBJ whole genome shotgun (WGS) entry which is preliminary data.</text>
</comment>
<dbReference type="Proteomes" id="UP000580861">
    <property type="component" value="Unassembled WGS sequence"/>
</dbReference>
<comment type="similarity">
    <text evidence="2">Belongs to the HpaH/HsaA monooxygenase family.</text>
</comment>
<evidence type="ECO:0000259" key="4">
    <source>
        <dbReference type="Pfam" id="PF08028"/>
    </source>
</evidence>
<dbReference type="Gene3D" id="1.10.540.10">
    <property type="entry name" value="Acyl-CoA dehydrogenase/oxidase, N-terminal domain"/>
    <property type="match status" value="1"/>
</dbReference>
<dbReference type="InterPro" id="IPR050741">
    <property type="entry name" value="Acyl-CoA_dehydrogenase"/>
</dbReference>
<dbReference type="GO" id="GO:0005737">
    <property type="term" value="C:cytoplasm"/>
    <property type="evidence" value="ECO:0007669"/>
    <property type="project" value="TreeGrafter"/>
</dbReference>
<dbReference type="RefSeq" id="WP_184903722.1">
    <property type="nucleotide sequence ID" value="NZ_JACHMX010000001.1"/>
</dbReference>
<keyword evidence="1" id="KW-0560">Oxidoreductase</keyword>
<dbReference type="InterPro" id="IPR046373">
    <property type="entry name" value="Acyl-CoA_Oxase/DH_mid-dom_sf"/>
</dbReference>
<evidence type="ECO:0000256" key="2">
    <source>
        <dbReference type="ARBA" id="ARBA00049661"/>
    </source>
</evidence>
<dbReference type="GO" id="GO:0033539">
    <property type="term" value="P:fatty acid beta-oxidation using acyl-CoA dehydrogenase"/>
    <property type="evidence" value="ECO:0007669"/>
    <property type="project" value="TreeGrafter"/>
</dbReference>
<dbReference type="InterPro" id="IPR009100">
    <property type="entry name" value="AcylCoA_DH/oxidase_NM_dom_sf"/>
</dbReference>
<reference evidence="5 6" key="1">
    <citation type="submission" date="2020-08" db="EMBL/GenBank/DDBJ databases">
        <title>Sequencing the genomes of 1000 actinobacteria strains.</title>
        <authorList>
            <person name="Klenk H.-P."/>
        </authorList>
    </citation>
    <scope>NUCLEOTIDE SEQUENCE [LARGE SCALE GENOMIC DNA]</scope>
    <source>
        <strain evidence="5 6">DSM 45272</strain>
    </source>
</reference>